<proteinExistence type="predicted"/>
<dbReference type="EMBL" id="JAAOCX010000018">
    <property type="protein sequence ID" value="MBJ7633508.1"/>
    <property type="molecule type" value="Genomic_DNA"/>
</dbReference>
<dbReference type="Gene3D" id="1.10.10.10">
    <property type="entry name" value="Winged helix-like DNA-binding domain superfamily/Winged helix DNA-binding domain"/>
    <property type="match status" value="1"/>
</dbReference>
<reference evidence="2 3" key="2">
    <citation type="journal article" date="2021" name="Int. J. Food Microbiol.">
        <title>Safety demonstration of a microbial species for use in the food chain: Weissella confusa.</title>
        <authorList>
            <person name="Bourdichon F."/>
            <person name="Patrone V."/>
            <person name="Fontana A."/>
            <person name="Milani G."/>
            <person name="Morelli L."/>
        </authorList>
    </citation>
    <scope>NUCLEOTIDE SEQUENCE [LARGE SCALE GENOMIC DNA]</scope>
    <source>
        <strain evidence="1">CCUG 30943</strain>
        <strain evidence="2 3">CCUG 43002</strain>
    </source>
</reference>
<evidence type="ECO:0000313" key="3">
    <source>
        <dbReference type="Proteomes" id="UP000728106"/>
    </source>
</evidence>
<dbReference type="Pfam" id="PF13730">
    <property type="entry name" value="HTH_36"/>
    <property type="match status" value="1"/>
</dbReference>
<dbReference type="Proteomes" id="UP000808038">
    <property type="component" value="Unassembled WGS sequence"/>
</dbReference>
<dbReference type="Proteomes" id="UP000728106">
    <property type="component" value="Unassembled WGS sequence"/>
</dbReference>
<dbReference type="RefSeq" id="WP_071708143.1">
    <property type="nucleotide sequence ID" value="NZ_CABJBN010000002.1"/>
</dbReference>
<dbReference type="SUPFAM" id="SSF46785">
    <property type="entry name" value="Winged helix' DNA-binding domain"/>
    <property type="match status" value="1"/>
</dbReference>
<dbReference type="EMBL" id="JAAOCP010000004">
    <property type="protein sequence ID" value="MBJ7638491.1"/>
    <property type="molecule type" value="Genomic_DNA"/>
</dbReference>
<dbReference type="InterPro" id="IPR036390">
    <property type="entry name" value="WH_DNA-bd_sf"/>
</dbReference>
<accession>A0A1K0FCP3</accession>
<sequence length="109" mass="12432">MSEEFKGVNYYLFIPAQIAHDDRLKSDAKMIYGEIAALANVYGKVFISNAKLALRYNIRKETVSRHISNLEALGYITTELQYKPQSKVVEGRLINLLPIDHMVNTPMTE</sequence>
<comment type="caution">
    <text evidence="2">The sequence shown here is derived from an EMBL/GenBank/DDBJ whole genome shotgun (WGS) entry which is preliminary data.</text>
</comment>
<dbReference type="InterPro" id="IPR036388">
    <property type="entry name" value="WH-like_DNA-bd_sf"/>
</dbReference>
<organism evidence="2 3">
    <name type="scientific">Weissella confusa</name>
    <name type="common">Lactobacillus confusus</name>
    <dbReference type="NCBI Taxonomy" id="1583"/>
    <lineage>
        <taxon>Bacteria</taxon>
        <taxon>Bacillati</taxon>
        <taxon>Bacillota</taxon>
        <taxon>Bacilli</taxon>
        <taxon>Lactobacillales</taxon>
        <taxon>Lactobacillaceae</taxon>
        <taxon>Weissella</taxon>
    </lineage>
</organism>
<gene>
    <name evidence="2" type="ORF">HAU20_03715</name>
    <name evidence="1" type="ORF">HAU43_10495</name>
</gene>
<keyword evidence="3" id="KW-1185">Reference proteome</keyword>
<name>A0A1K0FCP3_WEICO</name>
<protein>
    <submittedName>
        <fullName evidence="2">Helix-turn-helix domain-containing protein</fullName>
    </submittedName>
</protein>
<dbReference type="AlphaFoldDB" id="A0A1K0FCP3"/>
<evidence type="ECO:0000313" key="2">
    <source>
        <dbReference type="EMBL" id="MBJ7638491.1"/>
    </source>
</evidence>
<evidence type="ECO:0000313" key="1">
    <source>
        <dbReference type="EMBL" id="MBJ7633508.1"/>
    </source>
</evidence>
<reference evidence="2" key="1">
    <citation type="submission" date="2020-02" db="EMBL/GenBank/DDBJ databases">
        <authorList>
            <person name="Fontana A."/>
            <person name="Patrone V."/>
            <person name="Morelli L."/>
        </authorList>
    </citation>
    <scope>NUCLEOTIDE SEQUENCE</scope>
    <source>
        <strain evidence="1">CCUG 30943</strain>
        <strain evidence="2">CCUG 43002</strain>
    </source>
</reference>